<gene>
    <name evidence="3" type="ORF">CTheo_2408</name>
</gene>
<name>A0A5N5QR03_9AGAM</name>
<keyword evidence="2" id="KW-0472">Membrane</keyword>
<evidence type="ECO:0000256" key="2">
    <source>
        <dbReference type="SAM" id="Phobius"/>
    </source>
</evidence>
<proteinExistence type="predicted"/>
<keyword evidence="4" id="KW-1185">Reference proteome</keyword>
<dbReference type="AlphaFoldDB" id="A0A5N5QR03"/>
<dbReference type="OrthoDB" id="2960209at2759"/>
<evidence type="ECO:0000313" key="4">
    <source>
        <dbReference type="Proteomes" id="UP000383932"/>
    </source>
</evidence>
<evidence type="ECO:0000256" key="1">
    <source>
        <dbReference type="SAM" id="MobiDB-lite"/>
    </source>
</evidence>
<keyword evidence="2" id="KW-0812">Transmembrane</keyword>
<evidence type="ECO:0008006" key="5">
    <source>
        <dbReference type="Google" id="ProtNLM"/>
    </source>
</evidence>
<dbReference type="EMBL" id="SSOP01000024">
    <property type="protein sequence ID" value="KAB5594192.1"/>
    <property type="molecule type" value="Genomic_DNA"/>
</dbReference>
<feature type="region of interest" description="Disordered" evidence="1">
    <location>
        <begin position="105"/>
        <end position="147"/>
    </location>
</feature>
<protein>
    <recommendedName>
        <fullName evidence="5">Transmembrane protein</fullName>
    </recommendedName>
</protein>
<evidence type="ECO:0000313" key="3">
    <source>
        <dbReference type="EMBL" id="KAB5594192.1"/>
    </source>
</evidence>
<feature type="compositionally biased region" description="Low complexity" evidence="1">
    <location>
        <begin position="112"/>
        <end position="125"/>
    </location>
</feature>
<keyword evidence="2" id="KW-1133">Transmembrane helix</keyword>
<organism evidence="3 4">
    <name type="scientific">Ceratobasidium theobromae</name>
    <dbReference type="NCBI Taxonomy" id="1582974"/>
    <lineage>
        <taxon>Eukaryota</taxon>
        <taxon>Fungi</taxon>
        <taxon>Dikarya</taxon>
        <taxon>Basidiomycota</taxon>
        <taxon>Agaricomycotina</taxon>
        <taxon>Agaricomycetes</taxon>
        <taxon>Cantharellales</taxon>
        <taxon>Ceratobasidiaceae</taxon>
        <taxon>Ceratobasidium</taxon>
    </lineage>
</organism>
<reference evidence="3 4" key="1">
    <citation type="journal article" date="2019" name="Fungal Biol. Biotechnol.">
        <title>Draft genome sequence of fastidious pathogen Ceratobasidium theobromae, which causes vascular-streak dieback in Theobroma cacao.</title>
        <authorList>
            <person name="Ali S.S."/>
            <person name="Asman A."/>
            <person name="Shao J."/>
            <person name="Firmansyah A.P."/>
            <person name="Susilo A.W."/>
            <person name="Rosmana A."/>
            <person name="McMahon P."/>
            <person name="Junaid M."/>
            <person name="Guest D."/>
            <person name="Kheng T.Y."/>
            <person name="Meinhardt L.W."/>
            <person name="Bailey B.A."/>
        </authorList>
    </citation>
    <scope>NUCLEOTIDE SEQUENCE [LARGE SCALE GENOMIC DNA]</scope>
    <source>
        <strain evidence="3 4">CT2</strain>
    </source>
</reference>
<sequence length="147" mass="16175">MPYHHYSFAFTSNSQGGGSRLFWFLLGGLAATAWIKIRERRKLSCKTPRALPPPGLFTSSDGARFHDRLAQMNVETSEAALDVADATLDAALRIVGALKETLGEQRVKAEQTRSQTRVVRQQTSSGPVLRSHSPSLAASFHHVEDEN</sequence>
<feature type="transmembrane region" description="Helical" evidence="2">
    <location>
        <begin position="20"/>
        <end position="37"/>
    </location>
</feature>
<accession>A0A5N5QR03</accession>
<comment type="caution">
    <text evidence="3">The sequence shown here is derived from an EMBL/GenBank/DDBJ whole genome shotgun (WGS) entry which is preliminary data.</text>
</comment>
<dbReference type="Proteomes" id="UP000383932">
    <property type="component" value="Unassembled WGS sequence"/>
</dbReference>